<proteinExistence type="inferred from homology"/>
<keyword evidence="11" id="KW-1185">Reference proteome</keyword>
<feature type="region of interest" description="Disordered" evidence="8">
    <location>
        <begin position="214"/>
        <end position="318"/>
    </location>
</feature>
<accession>A0A4D9DFM4</accession>
<dbReference type="EC" id="2.3.1.225" evidence="7"/>
<name>A0A4D9DFM4_9STRA</name>
<evidence type="ECO:0000256" key="4">
    <source>
        <dbReference type="ARBA" id="ARBA00022989"/>
    </source>
</evidence>
<keyword evidence="5 7" id="KW-0472">Membrane</keyword>
<dbReference type="GO" id="GO:0019706">
    <property type="term" value="F:protein-cysteine S-palmitoyltransferase activity"/>
    <property type="evidence" value="ECO:0007669"/>
    <property type="project" value="UniProtKB-EC"/>
</dbReference>
<dbReference type="PROSITE" id="PS50216">
    <property type="entry name" value="DHHC"/>
    <property type="match status" value="1"/>
</dbReference>
<dbReference type="PANTHER" id="PTHR22883:SF203">
    <property type="entry name" value="PALMITOYLTRANSFERASE"/>
    <property type="match status" value="1"/>
</dbReference>
<evidence type="ECO:0000256" key="5">
    <source>
        <dbReference type="ARBA" id="ARBA00023136"/>
    </source>
</evidence>
<dbReference type="InterPro" id="IPR001594">
    <property type="entry name" value="Palmitoyltrfase_DHHC"/>
</dbReference>
<feature type="transmembrane region" description="Helical" evidence="7">
    <location>
        <begin position="117"/>
        <end position="146"/>
    </location>
</feature>
<evidence type="ECO:0000256" key="7">
    <source>
        <dbReference type="RuleBase" id="RU079119"/>
    </source>
</evidence>
<feature type="compositionally biased region" description="Basic and acidic residues" evidence="8">
    <location>
        <begin position="309"/>
        <end position="318"/>
    </location>
</feature>
<feature type="transmembrane region" description="Helical" evidence="7">
    <location>
        <begin position="166"/>
        <end position="190"/>
    </location>
</feature>
<sequence>MSVHWSVPPLIPNGSCTLSSTRPVPLVRQAFYLIAAFYLPDDYLALVMATYTALVLISVFCWAYISLTDPSKPGGIPCRCMAYTQAHSRYCASCRKSVPGLDHHCLWLNTCIGARNYFFFFLLSLAGTLQFALQSLISILLLTHWLNTTEEVPAMVQRTLGRAVTYQAILIIHTAMSGIALLSFASLCVFHGYLLTRGLGTYDWILRQRVPSSASSGTSWERGRRTVPAPGGRMARQGSVVVVGSTEHADRNGSQGTDTGNDNRPDSASAAGPVGTSGSHQRAAPTLSSQEEYVGTNVPAPPSEGATSTKEENARGTDVDGAIVVDMEGMAVEKGLRNGETGSQAGGGIQGRSVI</sequence>
<comment type="similarity">
    <text evidence="7">Belongs to the DHHC palmitoyltransferase family.</text>
</comment>
<dbReference type="AlphaFoldDB" id="A0A4D9DFM4"/>
<comment type="caution">
    <text evidence="10">The sequence shown here is derived from an EMBL/GenBank/DDBJ whole genome shotgun (WGS) entry which is preliminary data.</text>
</comment>
<feature type="compositionally biased region" description="Polar residues" evidence="8">
    <location>
        <begin position="252"/>
        <end position="262"/>
    </location>
</feature>
<evidence type="ECO:0000256" key="2">
    <source>
        <dbReference type="ARBA" id="ARBA00022679"/>
    </source>
</evidence>
<dbReference type="EMBL" id="SDOX01000005">
    <property type="protein sequence ID" value="TFJ87568.1"/>
    <property type="molecule type" value="Genomic_DNA"/>
</dbReference>
<feature type="compositionally biased region" description="Polar residues" evidence="8">
    <location>
        <begin position="276"/>
        <end position="291"/>
    </location>
</feature>
<evidence type="ECO:0000256" key="3">
    <source>
        <dbReference type="ARBA" id="ARBA00022692"/>
    </source>
</evidence>
<feature type="domain" description="Palmitoyltransferase DHHC" evidence="9">
    <location>
        <begin position="79"/>
        <end position="205"/>
    </location>
</feature>
<dbReference type="InterPro" id="IPR039859">
    <property type="entry name" value="PFA4/ZDH16/20/ERF2-like"/>
</dbReference>
<keyword evidence="4 7" id="KW-1133">Transmembrane helix</keyword>
<dbReference type="GO" id="GO:0005783">
    <property type="term" value="C:endoplasmic reticulum"/>
    <property type="evidence" value="ECO:0007669"/>
    <property type="project" value="TreeGrafter"/>
</dbReference>
<feature type="region of interest" description="Disordered" evidence="8">
    <location>
        <begin position="335"/>
        <end position="355"/>
    </location>
</feature>
<comment type="domain">
    <text evidence="7">The DHHC domain is required for palmitoyltransferase activity.</text>
</comment>
<evidence type="ECO:0000313" key="10">
    <source>
        <dbReference type="EMBL" id="TFJ87568.1"/>
    </source>
</evidence>
<evidence type="ECO:0000259" key="9">
    <source>
        <dbReference type="Pfam" id="PF01529"/>
    </source>
</evidence>
<dbReference type="Proteomes" id="UP000355283">
    <property type="component" value="Unassembled WGS sequence"/>
</dbReference>
<protein>
    <recommendedName>
        <fullName evidence="7">Palmitoyltransferase</fullName>
        <ecNumber evidence="7">2.3.1.225</ecNumber>
    </recommendedName>
</protein>
<dbReference type="PANTHER" id="PTHR22883">
    <property type="entry name" value="ZINC FINGER DHHC DOMAIN CONTAINING PROTEIN"/>
    <property type="match status" value="1"/>
</dbReference>
<evidence type="ECO:0000256" key="8">
    <source>
        <dbReference type="SAM" id="MobiDB-lite"/>
    </source>
</evidence>
<comment type="catalytic activity">
    <reaction evidence="7">
        <text>L-cysteinyl-[protein] + hexadecanoyl-CoA = S-hexadecanoyl-L-cysteinyl-[protein] + CoA</text>
        <dbReference type="Rhea" id="RHEA:36683"/>
        <dbReference type="Rhea" id="RHEA-COMP:10131"/>
        <dbReference type="Rhea" id="RHEA-COMP:11032"/>
        <dbReference type="ChEBI" id="CHEBI:29950"/>
        <dbReference type="ChEBI" id="CHEBI:57287"/>
        <dbReference type="ChEBI" id="CHEBI:57379"/>
        <dbReference type="ChEBI" id="CHEBI:74151"/>
        <dbReference type="EC" id="2.3.1.225"/>
    </reaction>
</comment>
<dbReference type="GO" id="GO:0016020">
    <property type="term" value="C:membrane"/>
    <property type="evidence" value="ECO:0007669"/>
    <property type="project" value="UniProtKB-SubCell"/>
</dbReference>
<organism evidence="10 11">
    <name type="scientific">Nannochloropsis salina CCMP1776</name>
    <dbReference type="NCBI Taxonomy" id="1027361"/>
    <lineage>
        <taxon>Eukaryota</taxon>
        <taxon>Sar</taxon>
        <taxon>Stramenopiles</taxon>
        <taxon>Ochrophyta</taxon>
        <taxon>Eustigmatophyceae</taxon>
        <taxon>Eustigmatales</taxon>
        <taxon>Monodopsidaceae</taxon>
        <taxon>Microchloropsis</taxon>
        <taxon>Microchloropsis salina</taxon>
    </lineage>
</organism>
<comment type="subcellular location">
    <subcellularLocation>
        <location evidence="1">Membrane</location>
        <topology evidence="1">Multi-pass membrane protein</topology>
    </subcellularLocation>
</comment>
<keyword evidence="6 7" id="KW-0012">Acyltransferase</keyword>
<dbReference type="Pfam" id="PF01529">
    <property type="entry name" value="DHHC"/>
    <property type="match status" value="1"/>
</dbReference>
<dbReference type="OrthoDB" id="9909019at2759"/>
<feature type="compositionally biased region" description="Gly residues" evidence="8">
    <location>
        <begin position="344"/>
        <end position="355"/>
    </location>
</feature>
<feature type="transmembrane region" description="Helical" evidence="7">
    <location>
        <begin position="43"/>
        <end position="65"/>
    </location>
</feature>
<dbReference type="GO" id="GO:0005794">
    <property type="term" value="C:Golgi apparatus"/>
    <property type="evidence" value="ECO:0007669"/>
    <property type="project" value="TreeGrafter"/>
</dbReference>
<evidence type="ECO:0000256" key="6">
    <source>
        <dbReference type="ARBA" id="ARBA00023315"/>
    </source>
</evidence>
<evidence type="ECO:0000256" key="1">
    <source>
        <dbReference type="ARBA" id="ARBA00004141"/>
    </source>
</evidence>
<dbReference type="GO" id="GO:0006612">
    <property type="term" value="P:protein targeting to membrane"/>
    <property type="evidence" value="ECO:0007669"/>
    <property type="project" value="TreeGrafter"/>
</dbReference>
<reference evidence="10 11" key="1">
    <citation type="submission" date="2019-01" db="EMBL/GenBank/DDBJ databases">
        <title>Nuclear Genome Assembly of the Microalgal Biofuel strain Nannochloropsis salina CCMP1776.</title>
        <authorList>
            <person name="Hovde B."/>
        </authorList>
    </citation>
    <scope>NUCLEOTIDE SEQUENCE [LARGE SCALE GENOMIC DNA]</scope>
    <source>
        <strain evidence="10 11">CCMP1776</strain>
    </source>
</reference>
<gene>
    <name evidence="10" type="ORF">NSK_000919</name>
</gene>
<keyword evidence="2 7" id="KW-0808">Transferase</keyword>
<evidence type="ECO:0000313" key="11">
    <source>
        <dbReference type="Proteomes" id="UP000355283"/>
    </source>
</evidence>
<keyword evidence="3 7" id="KW-0812">Transmembrane</keyword>